<evidence type="ECO:0000313" key="1">
    <source>
        <dbReference type="EMBL" id="KAG7313008.1"/>
    </source>
</evidence>
<sequence>MAADGRKRSSMASLPAIEVLQRNVFKVPTHYSRKPRVIPFHLPHRKLLEKIEYTKEEPEPLTGFAAAQEERFKREVKPSRLQLEPLRVDENKKKQTKSKVVLIEEECPTEDPLKIKPIVASQNEVIAEMRRHPEQGFIYMIYVVPPENVYFTPYYLKVVPYDQIDKHNYFTLSPCGVTHYTNEMVFTKLDAWEQEYNIFVKLTEIKFFNVYRYWKAFYVWRKSILFRKFSKMRNKLAKNLFTLTPVLGKALLNIQAMCCEMYMKSFADVTIDMDTAFFYFIELQMKRVEIMRETLTEYRSVVLDLVTAACHAALYLQGFIYDDRNIPPFQVIRGRPTGGMSYTEKANKRKYCERLACFIKLVDYMTNYMLYRLTRRSNYMLAGLLRVHYGFTPELSLLQGTAVDQVLEAVPRDTDTCQWALFQVDAYVLPTGEVELNPSEKVISEYMDKITSYWDEFVRTFRNYLNDEGLQIFVQPTIMGKQVDWSAGVAPNLYFLMQQDKQLLDDIEFIPLSIKLAYESVGVFLGRMQGFMENFRDAHEKDVEEIRRERDLAVFRALAEQYIRQMDQIEELVSYQPLGLLFLSLAPFQELFRPQPRRLLDVITNVTPEIGHECIEEIVSGIKAVREDIDKEPETAAELVAFHFMLEDLEGRVAQLEDRLEYLRELYDMMAEFNMPVPPDDMTEYLGQYLQEMVGWLG</sequence>
<evidence type="ECO:0000313" key="2">
    <source>
        <dbReference type="Proteomes" id="UP000823941"/>
    </source>
</evidence>
<dbReference type="EMBL" id="JAHIBW010000001">
    <property type="protein sequence ID" value="KAG7313008.1"/>
    <property type="molecule type" value="Genomic_DNA"/>
</dbReference>
<gene>
    <name evidence="1" type="ORF">JYU34_000085</name>
</gene>
<dbReference type="Proteomes" id="UP000823941">
    <property type="component" value="Chromosome 1"/>
</dbReference>
<dbReference type="PANTHER" id="PTHR45703">
    <property type="entry name" value="DYNEIN HEAVY CHAIN"/>
    <property type="match status" value="1"/>
</dbReference>
<comment type="caution">
    <text evidence="1">The sequence shown here is derived from an EMBL/GenBank/DDBJ whole genome shotgun (WGS) entry which is preliminary data.</text>
</comment>
<keyword evidence="2" id="KW-1185">Reference proteome</keyword>
<dbReference type="InterPro" id="IPR026983">
    <property type="entry name" value="DHC"/>
</dbReference>
<protein>
    <submittedName>
        <fullName evidence="1">Uncharacterized protein</fullName>
    </submittedName>
</protein>
<name>A0ABQ7R6T6_PLUXY</name>
<accession>A0ABQ7R6T6</accession>
<dbReference type="PANTHER" id="PTHR45703:SF36">
    <property type="entry name" value="DYNEIN HEAVY CHAIN, CYTOPLASMIC"/>
    <property type="match status" value="1"/>
</dbReference>
<reference evidence="1 2" key="1">
    <citation type="submission" date="2021-06" db="EMBL/GenBank/DDBJ databases">
        <title>A haploid diamondback moth (Plutella xylostella L.) genome assembly resolves 31 chromosomes and identifies a diamide resistance mutation.</title>
        <authorList>
            <person name="Ward C.M."/>
            <person name="Perry K.D."/>
            <person name="Baker G."/>
            <person name="Powis K."/>
            <person name="Heckel D.G."/>
            <person name="Baxter S.W."/>
        </authorList>
    </citation>
    <scope>NUCLEOTIDE SEQUENCE [LARGE SCALE GENOMIC DNA]</scope>
    <source>
        <strain evidence="1 2">LV</strain>
        <tissue evidence="1">Single pupa</tissue>
    </source>
</reference>
<proteinExistence type="predicted"/>
<organism evidence="1 2">
    <name type="scientific">Plutella xylostella</name>
    <name type="common">Diamondback moth</name>
    <name type="synonym">Plutella maculipennis</name>
    <dbReference type="NCBI Taxonomy" id="51655"/>
    <lineage>
        <taxon>Eukaryota</taxon>
        <taxon>Metazoa</taxon>
        <taxon>Ecdysozoa</taxon>
        <taxon>Arthropoda</taxon>
        <taxon>Hexapoda</taxon>
        <taxon>Insecta</taxon>
        <taxon>Pterygota</taxon>
        <taxon>Neoptera</taxon>
        <taxon>Endopterygota</taxon>
        <taxon>Lepidoptera</taxon>
        <taxon>Glossata</taxon>
        <taxon>Ditrysia</taxon>
        <taxon>Yponomeutoidea</taxon>
        <taxon>Plutellidae</taxon>
        <taxon>Plutella</taxon>
    </lineage>
</organism>